<keyword evidence="2" id="KW-1185">Reference proteome</keyword>
<name>A0A0K1QH76_9BACT</name>
<reference evidence="1 2" key="1">
    <citation type="submission" date="2015-08" db="EMBL/GenBank/DDBJ databases">
        <authorList>
            <person name="Babu N.S."/>
            <person name="Beckwith C.J."/>
            <person name="Beseler K.G."/>
            <person name="Brison A."/>
            <person name="Carone J.V."/>
            <person name="Caskin T.P."/>
            <person name="Diamond M."/>
            <person name="Durham M.E."/>
            <person name="Foxe J.M."/>
            <person name="Go M."/>
            <person name="Henderson B.A."/>
            <person name="Jones I.B."/>
            <person name="McGettigan J.A."/>
            <person name="Micheletti S.J."/>
            <person name="Nasrallah M.E."/>
            <person name="Ortiz D."/>
            <person name="Piller C.R."/>
            <person name="Privatt S.R."/>
            <person name="Schneider S.L."/>
            <person name="Sharp S."/>
            <person name="Smith T.C."/>
            <person name="Stanton J.D."/>
            <person name="Ullery H.E."/>
            <person name="Wilson R.J."/>
            <person name="Serrano M.G."/>
            <person name="Buck G."/>
            <person name="Lee V."/>
            <person name="Wang Y."/>
            <person name="Carvalho R."/>
            <person name="Voegtly L."/>
            <person name="Shi R."/>
            <person name="Duckworth R."/>
            <person name="Johnson A."/>
            <person name="Loviza R."/>
            <person name="Walstead R."/>
            <person name="Shah Z."/>
            <person name="Kiflezghi M."/>
            <person name="Wade K."/>
            <person name="Ball S.L."/>
            <person name="Bradley K.W."/>
            <person name="Asai D.J."/>
            <person name="Bowman C.A."/>
            <person name="Russell D.A."/>
            <person name="Pope W.H."/>
            <person name="Jacobs-Sera D."/>
            <person name="Hendrix R.W."/>
            <person name="Hatfull G.F."/>
        </authorList>
    </citation>
    <scope>NUCLEOTIDE SEQUENCE [LARGE SCALE GENOMIC DNA]</scope>
    <source>
        <strain evidence="1 2">DSM 27648</strain>
    </source>
</reference>
<evidence type="ECO:0000313" key="2">
    <source>
        <dbReference type="Proteomes" id="UP000064967"/>
    </source>
</evidence>
<gene>
    <name evidence="1" type="ORF">AKJ09_11448</name>
</gene>
<dbReference type="EMBL" id="CP012333">
    <property type="protein sequence ID" value="AKV04785.1"/>
    <property type="molecule type" value="Genomic_DNA"/>
</dbReference>
<dbReference type="PROSITE" id="PS51257">
    <property type="entry name" value="PROKAR_LIPOPROTEIN"/>
    <property type="match status" value="1"/>
</dbReference>
<accession>A0A0K1QH76</accession>
<sequence>MRASRQVGPAPGLFGRLLGGGILGASCSIEEALSVFRHHVAIGLAQGELATRLHLGVPRVRQAGIRTVDRPAELRDLVRRRVRPRFSAREVDGT</sequence>
<dbReference type="AlphaFoldDB" id="A0A0K1QH76"/>
<evidence type="ECO:0000313" key="1">
    <source>
        <dbReference type="EMBL" id="AKV04785.1"/>
    </source>
</evidence>
<organism evidence="1 2">
    <name type="scientific">Labilithrix luteola</name>
    <dbReference type="NCBI Taxonomy" id="1391654"/>
    <lineage>
        <taxon>Bacteria</taxon>
        <taxon>Pseudomonadati</taxon>
        <taxon>Myxococcota</taxon>
        <taxon>Polyangia</taxon>
        <taxon>Polyangiales</taxon>
        <taxon>Labilitrichaceae</taxon>
        <taxon>Labilithrix</taxon>
    </lineage>
</organism>
<dbReference type="KEGG" id="llu:AKJ09_11448"/>
<dbReference type="STRING" id="1391654.AKJ09_11448"/>
<protein>
    <submittedName>
        <fullName evidence="1">Uncharacterized protein</fullName>
    </submittedName>
</protein>
<dbReference type="Proteomes" id="UP000064967">
    <property type="component" value="Chromosome"/>
</dbReference>
<proteinExistence type="predicted"/>